<evidence type="ECO:0000256" key="2">
    <source>
        <dbReference type="ARBA" id="ARBA00006739"/>
    </source>
</evidence>
<reference evidence="7" key="1">
    <citation type="journal article" date="2019" name="Int. J. Syst. Evol. Microbiol.">
        <title>The Global Catalogue of Microorganisms (GCM) 10K type strain sequencing project: providing services to taxonomists for standard genome sequencing and annotation.</title>
        <authorList>
            <consortium name="The Broad Institute Genomics Platform"/>
            <consortium name="The Broad Institute Genome Sequencing Center for Infectious Disease"/>
            <person name="Wu L."/>
            <person name="Ma J."/>
        </authorList>
    </citation>
    <scope>NUCLEOTIDE SEQUENCE [LARGE SCALE GENOMIC DNA]</scope>
    <source>
        <strain evidence="7">JCM 16540</strain>
    </source>
</reference>
<keyword evidence="7" id="KW-1185">Reference proteome</keyword>
<sequence>MSPAPVVVGVPTYRRPDELTALLPLLLAQADDLPGRSVDVLVVDNDPAGSAREVVAAVGDPRVHYVAQPVPGIAAVRNRILDHAADALGAALVAMIDDDEVPEPRWLAALVETQEDTGAALVAGRVVPEFTGPLDPWVAAGRFHTRRNLATGAPIMVAAAGNLLLDVRQLRALGQRFDERVGLAGGEDTLFSRELHARGASMVWCAGSVAVDRVLPERMTRRWVLARAMSHGDAWVRVGLRLAPGPAARVVFRVRAVLGGAARVVVGGARGLAGTLLRRPVDSARGLRAAMRGVGMVRGAWGLHHVEYAREEPRAAA</sequence>
<evidence type="ECO:0000313" key="7">
    <source>
        <dbReference type="Proteomes" id="UP001500767"/>
    </source>
</evidence>
<dbReference type="Gene3D" id="3.90.550.10">
    <property type="entry name" value="Spore Coat Polysaccharide Biosynthesis Protein SpsA, Chain A"/>
    <property type="match status" value="1"/>
</dbReference>
<comment type="similarity">
    <text evidence="2">Belongs to the glycosyltransferase 2 family.</text>
</comment>
<dbReference type="CDD" id="cd00761">
    <property type="entry name" value="Glyco_tranf_GTA_type"/>
    <property type="match status" value="1"/>
</dbReference>
<evidence type="ECO:0000256" key="1">
    <source>
        <dbReference type="ARBA" id="ARBA00004776"/>
    </source>
</evidence>
<name>A0ABP6XY65_9ACTN</name>
<evidence type="ECO:0000313" key="6">
    <source>
        <dbReference type="EMBL" id="GAA3574408.1"/>
    </source>
</evidence>
<evidence type="ECO:0000256" key="3">
    <source>
        <dbReference type="ARBA" id="ARBA00022676"/>
    </source>
</evidence>
<comment type="pathway">
    <text evidence="1">Cell wall biogenesis; cell wall polysaccharide biosynthesis.</text>
</comment>
<gene>
    <name evidence="6" type="ORF">GCM10022197_34270</name>
</gene>
<dbReference type="EMBL" id="BAAAYR010000004">
    <property type="protein sequence ID" value="GAA3574408.1"/>
    <property type="molecule type" value="Genomic_DNA"/>
</dbReference>
<dbReference type="Pfam" id="PF00535">
    <property type="entry name" value="Glycos_transf_2"/>
    <property type="match status" value="1"/>
</dbReference>
<dbReference type="PANTHER" id="PTHR43179:SF12">
    <property type="entry name" value="GALACTOFURANOSYLTRANSFERASE GLFT2"/>
    <property type="match status" value="1"/>
</dbReference>
<dbReference type="InterPro" id="IPR001173">
    <property type="entry name" value="Glyco_trans_2-like"/>
</dbReference>
<accession>A0ABP6XY65</accession>
<evidence type="ECO:0000259" key="5">
    <source>
        <dbReference type="Pfam" id="PF00535"/>
    </source>
</evidence>
<dbReference type="PANTHER" id="PTHR43179">
    <property type="entry name" value="RHAMNOSYLTRANSFERASE WBBL"/>
    <property type="match status" value="1"/>
</dbReference>
<dbReference type="InterPro" id="IPR029044">
    <property type="entry name" value="Nucleotide-diphossugar_trans"/>
</dbReference>
<proteinExistence type="inferred from homology"/>
<dbReference type="Proteomes" id="UP001500767">
    <property type="component" value="Unassembled WGS sequence"/>
</dbReference>
<evidence type="ECO:0000256" key="4">
    <source>
        <dbReference type="ARBA" id="ARBA00022679"/>
    </source>
</evidence>
<keyword evidence="3" id="KW-0328">Glycosyltransferase</keyword>
<comment type="caution">
    <text evidence="6">The sequence shown here is derived from an EMBL/GenBank/DDBJ whole genome shotgun (WGS) entry which is preliminary data.</text>
</comment>
<organism evidence="6 7">
    <name type="scientific">Microlunatus spumicola</name>
    <dbReference type="NCBI Taxonomy" id="81499"/>
    <lineage>
        <taxon>Bacteria</taxon>
        <taxon>Bacillati</taxon>
        <taxon>Actinomycetota</taxon>
        <taxon>Actinomycetes</taxon>
        <taxon>Propionibacteriales</taxon>
        <taxon>Propionibacteriaceae</taxon>
        <taxon>Microlunatus</taxon>
    </lineage>
</organism>
<dbReference type="SUPFAM" id="SSF53448">
    <property type="entry name" value="Nucleotide-diphospho-sugar transferases"/>
    <property type="match status" value="1"/>
</dbReference>
<feature type="domain" description="Glycosyltransferase 2-like" evidence="5">
    <location>
        <begin position="8"/>
        <end position="166"/>
    </location>
</feature>
<dbReference type="RefSeq" id="WP_204910130.1">
    <property type="nucleotide sequence ID" value="NZ_BAAAYR010000004.1"/>
</dbReference>
<protein>
    <recommendedName>
        <fullName evidence="5">Glycosyltransferase 2-like domain-containing protein</fullName>
    </recommendedName>
</protein>
<keyword evidence="4" id="KW-0808">Transferase</keyword>